<evidence type="ECO:0000313" key="1">
    <source>
        <dbReference type="EMBL" id="JAE16126.1"/>
    </source>
</evidence>
<protein>
    <submittedName>
        <fullName evidence="1">Uncharacterized protein</fullName>
    </submittedName>
</protein>
<sequence>MRRRPSSSGLTAIAAGPRRWRRCTAKSDPSRRVMIR</sequence>
<organism evidence="1">
    <name type="scientific">Arundo donax</name>
    <name type="common">Giant reed</name>
    <name type="synonym">Donax arundinaceus</name>
    <dbReference type="NCBI Taxonomy" id="35708"/>
    <lineage>
        <taxon>Eukaryota</taxon>
        <taxon>Viridiplantae</taxon>
        <taxon>Streptophyta</taxon>
        <taxon>Embryophyta</taxon>
        <taxon>Tracheophyta</taxon>
        <taxon>Spermatophyta</taxon>
        <taxon>Magnoliopsida</taxon>
        <taxon>Liliopsida</taxon>
        <taxon>Poales</taxon>
        <taxon>Poaceae</taxon>
        <taxon>PACMAD clade</taxon>
        <taxon>Arundinoideae</taxon>
        <taxon>Arundineae</taxon>
        <taxon>Arundo</taxon>
    </lineage>
</organism>
<dbReference type="EMBL" id="GBRH01181770">
    <property type="protein sequence ID" value="JAE16126.1"/>
    <property type="molecule type" value="Transcribed_RNA"/>
</dbReference>
<reference evidence="1" key="1">
    <citation type="submission" date="2014-09" db="EMBL/GenBank/DDBJ databases">
        <authorList>
            <person name="Magalhaes I.L.F."/>
            <person name="Oliveira U."/>
            <person name="Santos F.R."/>
            <person name="Vidigal T.H.D.A."/>
            <person name="Brescovit A.D."/>
            <person name="Santos A.J."/>
        </authorList>
    </citation>
    <scope>NUCLEOTIDE SEQUENCE</scope>
    <source>
        <tissue evidence="1">Shoot tissue taken approximately 20 cm above the soil surface</tissue>
    </source>
</reference>
<accession>A0A0A9G0S9</accession>
<name>A0A0A9G0S9_ARUDO</name>
<reference evidence="1" key="2">
    <citation type="journal article" date="2015" name="Data Brief">
        <title>Shoot transcriptome of the giant reed, Arundo donax.</title>
        <authorList>
            <person name="Barrero R.A."/>
            <person name="Guerrero F.D."/>
            <person name="Moolhuijzen P."/>
            <person name="Goolsby J.A."/>
            <person name="Tidwell J."/>
            <person name="Bellgard S.E."/>
            <person name="Bellgard M.I."/>
        </authorList>
    </citation>
    <scope>NUCLEOTIDE SEQUENCE</scope>
    <source>
        <tissue evidence="1">Shoot tissue taken approximately 20 cm above the soil surface</tissue>
    </source>
</reference>
<proteinExistence type="predicted"/>
<dbReference type="AlphaFoldDB" id="A0A0A9G0S9"/>